<dbReference type="PANTHER" id="PTHR34315:SF1">
    <property type="entry name" value="INTRADIOL RING-CLEAVAGE DIOXYGENASES DOMAIN-CONTAINING PROTEIN-RELATED"/>
    <property type="match status" value="1"/>
</dbReference>
<keyword evidence="3" id="KW-0560">Oxidoreductase</keyword>
<gene>
    <name evidence="3" type="ORF">CDO81_23575</name>
</gene>
<feature type="compositionally biased region" description="Low complexity" evidence="1">
    <location>
        <begin position="53"/>
        <end position="82"/>
    </location>
</feature>
<evidence type="ECO:0000259" key="2">
    <source>
        <dbReference type="Pfam" id="PF00775"/>
    </source>
</evidence>
<feature type="domain" description="Intradiol ring-cleavage dioxygenases" evidence="2">
    <location>
        <begin position="132"/>
        <end position="206"/>
    </location>
</feature>
<dbReference type="InterPro" id="IPR015889">
    <property type="entry name" value="Intradiol_dOase_core"/>
</dbReference>
<reference evidence="3 4" key="1">
    <citation type="journal article" date="2007" name="Int. J. Syst. Evol. Microbiol.">
        <title>Description of Pelomonas aquatica sp. nov. and Pelomonas puraquae sp. nov., isolated from industrial and haemodialysis water.</title>
        <authorList>
            <person name="Gomila M."/>
            <person name="Bowien B."/>
            <person name="Falsen E."/>
            <person name="Moore E.R."/>
            <person name="Lalucat J."/>
        </authorList>
    </citation>
    <scope>NUCLEOTIDE SEQUENCE [LARGE SCALE GENOMIC DNA]</scope>
    <source>
        <strain evidence="3 4">CCUG 52769</strain>
    </source>
</reference>
<dbReference type="OrthoDB" id="9805815at2"/>
<keyword evidence="3" id="KW-0223">Dioxygenase</keyword>
<dbReference type="SUPFAM" id="SSF49482">
    <property type="entry name" value="Aromatic compound dioxygenase"/>
    <property type="match status" value="1"/>
</dbReference>
<accession>A0A254N8H4</accession>
<evidence type="ECO:0000313" key="4">
    <source>
        <dbReference type="Proteomes" id="UP000197446"/>
    </source>
</evidence>
<dbReference type="PANTHER" id="PTHR34315">
    <property type="match status" value="1"/>
</dbReference>
<dbReference type="GO" id="GO:0005506">
    <property type="term" value="F:iron ion binding"/>
    <property type="evidence" value="ECO:0007669"/>
    <property type="project" value="InterPro"/>
</dbReference>
<feature type="region of interest" description="Disordered" evidence="1">
    <location>
        <begin position="49"/>
        <end position="99"/>
    </location>
</feature>
<dbReference type="Proteomes" id="UP000197446">
    <property type="component" value="Unassembled WGS sequence"/>
</dbReference>
<dbReference type="EMBL" id="NISI01000013">
    <property type="protein sequence ID" value="OWR01748.1"/>
    <property type="molecule type" value="Genomic_DNA"/>
</dbReference>
<organism evidence="3 4">
    <name type="scientific">Roseateles puraquae</name>
    <dbReference type="NCBI Taxonomy" id="431059"/>
    <lineage>
        <taxon>Bacteria</taxon>
        <taxon>Pseudomonadati</taxon>
        <taxon>Pseudomonadota</taxon>
        <taxon>Betaproteobacteria</taxon>
        <taxon>Burkholderiales</taxon>
        <taxon>Sphaerotilaceae</taxon>
        <taxon>Roseateles</taxon>
    </lineage>
</organism>
<keyword evidence="4" id="KW-1185">Reference proteome</keyword>
<evidence type="ECO:0000313" key="3">
    <source>
        <dbReference type="EMBL" id="OWR01748.1"/>
    </source>
</evidence>
<dbReference type="RefSeq" id="WP_088485703.1">
    <property type="nucleotide sequence ID" value="NZ_NISI01000013.1"/>
</dbReference>
<name>A0A254N8H4_9BURK</name>
<comment type="caution">
    <text evidence="3">The sequence shown here is derived from an EMBL/GenBank/DDBJ whole genome shotgun (WGS) entry which is preliminary data.</text>
</comment>
<dbReference type="AlphaFoldDB" id="A0A254N8H4"/>
<dbReference type="GO" id="GO:0016702">
    <property type="term" value="F:oxidoreductase activity, acting on single donors with incorporation of molecular oxygen, incorporation of two atoms of oxygen"/>
    <property type="evidence" value="ECO:0007669"/>
    <property type="project" value="InterPro"/>
</dbReference>
<dbReference type="InterPro" id="IPR000627">
    <property type="entry name" value="Intradiol_dOase_C"/>
</dbReference>
<dbReference type="Gene3D" id="2.60.130.10">
    <property type="entry name" value="Aromatic compound dioxygenase"/>
    <property type="match status" value="1"/>
</dbReference>
<evidence type="ECO:0000256" key="1">
    <source>
        <dbReference type="SAM" id="MobiDB-lite"/>
    </source>
</evidence>
<dbReference type="Pfam" id="PF00775">
    <property type="entry name" value="Dioxygenase_C"/>
    <property type="match status" value="1"/>
</dbReference>
<sequence>MQPHDHDLGLAHDLERLMRQAGNRRGALRWLLGGAGGLAGLTLAGCGGGGDASTGSSSSSSSSGSSSSGSSGSSSGGSTSSSCVVIPEETAGPYPGDGSNTANGSIANALALSGIVRSDIRSSIAGASGVATGVPLQVVIELVNTNSSCADLSGYAIYLWHCDALGRYSMYSSGVTGENYLRGVQPTGSDGTATFTTIYPGCYSGRMPHMHFEVYRSTTTASSWSNKLKTSQIAFPTDVSSAVYATSGYSGSAANAAAISFATDNIFSDGYTSQLATLTGSASAGYVATIRVGISV</sequence>
<protein>
    <submittedName>
        <fullName evidence="3">Intradiol ring-cleavage dioxygenase</fullName>
    </submittedName>
</protein>
<proteinExistence type="predicted"/>